<organism evidence="1 2">
    <name type="scientific">Dyella jiangningensis</name>
    <dbReference type="NCBI Taxonomy" id="1379159"/>
    <lineage>
        <taxon>Bacteria</taxon>
        <taxon>Pseudomonadati</taxon>
        <taxon>Pseudomonadota</taxon>
        <taxon>Gammaproteobacteria</taxon>
        <taxon>Lysobacterales</taxon>
        <taxon>Rhodanobacteraceae</taxon>
        <taxon>Dyella</taxon>
    </lineage>
</organism>
<protein>
    <submittedName>
        <fullName evidence="1">Zinc/iron-chelating domain-containing protein</fullName>
    </submittedName>
</protein>
<dbReference type="RefSeq" id="WP_111984407.1">
    <property type="nucleotide sequence ID" value="NZ_NFZS01000004.1"/>
</dbReference>
<dbReference type="Pfam" id="PF03692">
    <property type="entry name" value="CxxCxxCC"/>
    <property type="match status" value="1"/>
</dbReference>
<dbReference type="InterPro" id="IPR005358">
    <property type="entry name" value="Puta_zinc/iron-chelating_dom"/>
</dbReference>
<keyword evidence="2" id="KW-1185">Reference proteome</keyword>
<proteinExistence type="predicted"/>
<dbReference type="OrthoDB" id="196483at2"/>
<evidence type="ECO:0000313" key="1">
    <source>
        <dbReference type="EMBL" id="RAO75948.1"/>
    </source>
</evidence>
<dbReference type="AlphaFoldDB" id="A0A328P193"/>
<reference evidence="1 2" key="1">
    <citation type="journal article" date="2018" name="Genet. Mol. Biol.">
        <title>The genome sequence of Dyella jiangningensis FCAV SCS01 from a lignocellulose-decomposing microbial consortium metagenome reveals potential for biotechnological applications.</title>
        <authorList>
            <person name="Desiderato J.G."/>
            <person name="Alvarenga D.O."/>
            <person name="Constancio M.T.L."/>
            <person name="Alves L.M.C."/>
            <person name="Varani A.M."/>
        </authorList>
    </citation>
    <scope>NUCLEOTIDE SEQUENCE [LARGE SCALE GENOMIC DNA]</scope>
    <source>
        <strain evidence="1 2">FCAV SCS01</strain>
    </source>
</reference>
<sequence>MLHPCLRCGACCAYFRVAFHWSEADASLGGVVPPELAETLDPHRLVMRGTQASKPRCVALQGTVGEAAHCGVYERRPSVCREVEPAWESGRPSAQCDKARLAHGMQPLAPSDWPSIAQPA</sequence>
<dbReference type="Proteomes" id="UP000248926">
    <property type="component" value="Unassembled WGS sequence"/>
</dbReference>
<evidence type="ECO:0000313" key="2">
    <source>
        <dbReference type="Proteomes" id="UP000248926"/>
    </source>
</evidence>
<name>A0A328P193_9GAMM</name>
<comment type="caution">
    <text evidence="1">The sequence shown here is derived from an EMBL/GenBank/DDBJ whole genome shotgun (WGS) entry which is preliminary data.</text>
</comment>
<dbReference type="EMBL" id="NFZS01000004">
    <property type="protein sequence ID" value="RAO75948.1"/>
    <property type="molecule type" value="Genomic_DNA"/>
</dbReference>
<gene>
    <name evidence="1" type="ORF">CA260_15135</name>
</gene>
<accession>A0A328P193</accession>